<reference evidence="4 5" key="1">
    <citation type="submission" date="2020-08" db="EMBL/GenBank/DDBJ databases">
        <title>Genomic Encyclopedia of Type Strains, Phase IV (KMG-V): Genome sequencing to study the core and pangenomes of soil and plant-associated prokaryotes.</title>
        <authorList>
            <person name="Whitman W."/>
        </authorList>
    </citation>
    <scope>NUCLEOTIDE SEQUENCE [LARGE SCALE GENOMIC DNA]</scope>
    <source>
        <strain evidence="4 5">M8US30</strain>
    </source>
</reference>
<protein>
    <submittedName>
        <fullName evidence="4">NADPH:quinone reductase-like Zn-dependent oxidoreductase</fullName>
    </submittedName>
</protein>
<dbReference type="Pfam" id="PF13602">
    <property type="entry name" value="ADH_zinc_N_2"/>
    <property type="match status" value="1"/>
</dbReference>
<dbReference type="Gene3D" id="3.40.50.720">
    <property type="entry name" value="NAD(P)-binding Rossmann-like Domain"/>
    <property type="match status" value="1"/>
</dbReference>
<dbReference type="InterPro" id="IPR011032">
    <property type="entry name" value="GroES-like_sf"/>
</dbReference>
<proteinExistence type="predicted"/>
<evidence type="ECO:0000256" key="2">
    <source>
        <dbReference type="ARBA" id="ARBA00023002"/>
    </source>
</evidence>
<dbReference type="SUPFAM" id="SSF50129">
    <property type="entry name" value="GroES-like"/>
    <property type="match status" value="1"/>
</dbReference>
<dbReference type="InterPro" id="IPR036291">
    <property type="entry name" value="NAD(P)-bd_dom_sf"/>
</dbReference>
<dbReference type="PANTHER" id="PTHR48106">
    <property type="entry name" value="QUINONE OXIDOREDUCTASE PIG3-RELATED"/>
    <property type="match status" value="1"/>
</dbReference>
<evidence type="ECO:0000259" key="3">
    <source>
        <dbReference type="SMART" id="SM00829"/>
    </source>
</evidence>
<dbReference type="Gene3D" id="3.90.180.10">
    <property type="entry name" value="Medium-chain alcohol dehydrogenases, catalytic domain"/>
    <property type="match status" value="1"/>
</dbReference>
<feature type="domain" description="Enoyl reductase (ER)" evidence="3">
    <location>
        <begin position="10"/>
        <end position="300"/>
    </location>
</feature>
<organism evidence="4 5">
    <name type="scientific">Tunturiibacter lichenicola</name>
    <dbReference type="NCBI Taxonomy" id="2051959"/>
    <lineage>
        <taxon>Bacteria</taxon>
        <taxon>Pseudomonadati</taxon>
        <taxon>Acidobacteriota</taxon>
        <taxon>Terriglobia</taxon>
        <taxon>Terriglobales</taxon>
        <taxon>Acidobacteriaceae</taxon>
        <taxon>Tunturiibacter</taxon>
    </lineage>
</organism>
<dbReference type="Pfam" id="PF08240">
    <property type="entry name" value="ADH_N"/>
    <property type="match status" value="1"/>
</dbReference>
<keyword evidence="1" id="KW-0521">NADP</keyword>
<dbReference type="Proteomes" id="UP000569092">
    <property type="component" value="Unassembled WGS sequence"/>
</dbReference>
<dbReference type="SMART" id="SM00829">
    <property type="entry name" value="PKS_ER"/>
    <property type="match status" value="1"/>
</dbReference>
<dbReference type="InterPro" id="IPR020843">
    <property type="entry name" value="ER"/>
</dbReference>
<dbReference type="AlphaFoldDB" id="A0A7W8J989"/>
<dbReference type="SUPFAM" id="SSF51735">
    <property type="entry name" value="NAD(P)-binding Rossmann-fold domains"/>
    <property type="match status" value="1"/>
</dbReference>
<gene>
    <name evidence="4" type="ORF">HDF10_002802</name>
</gene>
<evidence type="ECO:0000256" key="1">
    <source>
        <dbReference type="ARBA" id="ARBA00022857"/>
    </source>
</evidence>
<dbReference type="EMBL" id="JACHDZ010000004">
    <property type="protein sequence ID" value="MBB5344816.1"/>
    <property type="molecule type" value="Genomic_DNA"/>
</dbReference>
<comment type="caution">
    <text evidence="4">The sequence shown here is derived from an EMBL/GenBank/DDBJ whole genome shotgun (WGS) entry which is preliminary data.</text>
</comment>
<dbReference type="GO" id="GO:0016651">
    <property type="term" value="F:oxidoreductase activity, acting on NAD(P)H"/>
    <property type="evidence" value="ECO:0007669"/>
    <property type="project" value="TreeGrafter"/>
</dbReference>
<dbReference type="InterPro" id="IPR013154">
    <property type="entry name" value="ADH-like_N"/>
</dbReference>
<evidence type="ECO:0000313" key="4">
    <source>
        <dbReference type="EMBL" id="MBB5344816.1"/>
    </source>
</evidence>
<accession>A0A7W8J989</accession>
<sequence length="302" mass="31466">MRAVVLHEYGGPDKLKYEVVPDPVAGKGEVLVRVAATSVNPIDYKMRSGEAKEHFPLELPAIIGRDLSGIVREVGEGVRGFAPGDKVMAFATKTYAELVVVKATDLALVPEKLDLVHAAALPLVTLTGEQLITRGTKIQSGQTVLVSGAVGSVGRSAVWTAKKAGAVVFAGVRKSQLKEAEILKADHVIALDDVAAMERIGFVDAVADTVGGKTANLLLAKVKQGGVFASVLGPPLDAKMHPTVKVEPVQAVPDAKTLKTLAEDLVAGRFAIPIDRMVPLEEAGQAQAAAAKGGIGKILLLA</sequence>
<evidence type="ECO:0000313" key="5">
    <source>
        <dbReference type="Proteomes" id="UP000569092"/>
    </source>
</evidence>
<name>A0A7W8J989_9BACT</name>
<keyword evidence="2" id="KW-0560">Oxidoreductase</keyword>
<dbReference type="GO" id="GO:0070402">
    <property type="term" value="F:NADPH binding"/>
    <property type="evidence" value="ECO:0007669"/>
    <property type="project" value="TreeGrafter"/>
</dbReference>
<dbReference type="CDD" id="cd05289">
    <property type="entry name" value="MDR_like_2"/>
    <property type="match status" value="1"/>
</dbReference>